<keyword evidence="3" id="KW-0418">Kinase</keyword>
<evidence type="ECO:0000256" key="4">
    <source>
        <dbReference type="ARBA" id="ARBA00022840"/>
    </source>
</evidence>
<dbReference type="FunFam" id="1.25.40.340:FF:000001">
    <property type="entry name" value="Dihydroxyacetone kinase 1"/>
    <property type="match status" value="1"/>
</dbReference>
<evidence type="ECO:0000256" key="2">
    <source>
        <dbReference type="ARBA" id="ARBA00022741"/>
    </source>
</evidence>
<dbReference type="InterPro" id="IPR036117">
    <property type="entry name" value="DhaL_dom_sf"/>
</dbReference>
<feature type="domain" description="DhaL" evidence="7">
    <location>
        <begin position="323"/>
        <end position="511"/>
    </location>
</feature>
<dbReference type="SUPFAM" id="SSF101473">
    <property type="entry name" value="DhaL-like"/>
    <property type="match status" value="1"/>
</dbReference>
<dbReference type="EMBL" id="QZBD01000955">
    <property type="protein sequence ID" value="THY01974.1"/>
    <property type="molecule type" value="Genomic_DNA"/>
</dbReference>
<organism evidence="8 9">
    <name type="scientific">Aureobasidium pullulans</name>
    <name type="common">Black yeast</name>
    <name type="synonym">Pullularia pullulans</name>
    <dbReference type="NCBI Taxonomy" id="5580"/>
    <lineage>
        <taxon>Eukaryota</taxon>
        <taxon>Fungi</taxon>
        <taxon>Dikarya</taxon>
        <taxon>Ascomycota</taxon>
        <taxon>Pezizomycotina</taxon>
        <taxon>Dothideomycetes</taxon>
        <taxon>Dothideomycetidae</taxon>
        <taxon>Dothideales</taxon>
        <taxon>Saccotheciaceae</taxon>
        <taxon>Aureobasidium</taxon>
    </lineage>
</organism>
<evidence type="ECO:0000259" key="7">
    <source>
        <dbReference type="PROSITE" id="PS51480"/>
    </source>
</evidence>
<evidence type="ECO:0000256" key="1">
    <source>
        <dbReference type="ARBA" id="ARBA00022679"/>
    </source>
</evidence>
<dbReference type="GO" id="GO:0050354">
    <property type="term" value="F:triokinase activity"/>
    <property type="evidence" value="ECO:0007669"/>
    <property type="project" value="UniProtKB-EC"/>
</dbReference>
<evidence type="ECO:0000256" key="3">
    <source>
        <dbReference type="ARBA" id="ARBA00022777"/>
    </source>
</evidence>
<proteinExistence type="predicted"/>
<dbReference type="GO" id="GO:0004371">
    <property type="term" value="F:glycerone kinase activity"/>
    <property type="evidence" value="ECO:0007669"/>
    <property type="project" value="UniProtKB-EC"/>
</dbReference>
<evidence type="ECO:0000313" key="8">
    <source>
        <dbReference type="EMBL" id="THY01974.1"/>
    </source>
</evidence>
<evidence type="ECO:0000256" key="6">
    <source>
        <dbReference type="ARBA" id="ARBA00048898"/>
    </source>
</evidence>
<comment type="catalytic activity">
    <reaction evidence="5">
        <text>D-glyceraldehyde + ATP = D-glyceraldehyde 3-phosphate + ADP + H(+)</text>
        <dbReference type="Rhea" id="RHEA:13941"/>
        <dbReference type="ChEBI" id="CHEBI:15378"/>
        <dbReference type="ChEBI" id="CHEBI:17378"/>
        <dbReference type="ChEBI" id="CHEBI:30616"/>
        <dbReference type="ChEBI" id="CHEBI:59776"/>
        <dbReference type="ChEBI" id="CHEBI:456216"/>
        <dbReference type="EC" id="2.7.1.28"/>
    </reaction>
</comment>
<gene>
    <name evidence="8" type="ORF">D6D01_10327</name>
</gene>
<name>A0A4S9JI47_AURPU</name>
<accession>A0A4S9JI47</accession>
<dbReference type="PROSITE" id="PS51480">
    <property type="entry name" value="DHAL"/>
    <property type="match status" value="1"/>
</dbReference>
<dbReference type="GO" id="GO:0005829">
    <property type="term" value="C:cytosol"/>
    <property type="evidence" value="ECO:0007669"/>
    <property type="project" value="TreeGrafter"/>
</dbReference>
<keyword evidence="1" id="KW-0808">Transferase</keyword>
<dbReference type="PANTHER" id="PTHR28629:SF4">
    <property type="entry name" value="TRIOKINASE_FMN CYCLASE"/>
    <property type="match status" value="1"/>
</dbReference>
<dbReference type="InterPro" id="IPR050861">
    <property type="entry name" value="Dihydroxyacetone_Kinase"/>
</dbReference>
<protein>
    <submittedName>
        <fullName evidence="8">Dak phosphatase</fullName>
    </submittedName>
</protein>
<comment type="caution">
    <text evidence="8">The sequence shown here is derived from an EMBL/GenBank/DDBJ whole genome shotgun (WGS) entry which is preliminary data.</text>
</comment>
<dbReference type="InterPro" id="IPR004007">
    <property type="entry name" value="DhaL_dom"/>
</dbReference>
<dbReference type="AlphaFoldDB" id="A0A4S9JI47"/>
<dbReference type="Gene3D" id="1.25.40.340">
    <property type="match status" value="1"/>
</dbReference>
<dbReference type="GO" id="GO:0005524">
    <property type="term" value="F:ATP binding"/>
    <property type="evidence" value="ECO:0007669"/>
    <property type="project" value="UniProtKB-KW"/>
</dbReference>
<comment type="catalytic activity">
    <reaction evidence="6">
        <text>dihydroxyacetone + ATP = dihydroxyacetone phosphate + ADP + H(+)</text>
        <dbReference type="Rhea" id="RHEA:15773"/>
        <dbReference type="ChEBI" id="CHEBI:15378"/>
        <dbReference type="ChEBI" id="CHEBI:16016"/>
        <dbReference type="ChEBI" id="CHEBI:30616"/>
        <dbReference type="ChEBI" id="CHEBI:57642"/>
        <dbReference type="ChEBI" id="CHEBI:456216"/>
        <dbReference type="EC" id="2.7.1.29"/>
    </reaction>
</comment>
<dbReference type="Pfam" id="PF02734">
    <property type="entry name" value="Dak2"/>
    <property type="match status" value="1"/>
</dbReference>
<keyword evidence="2" id="KW-0547">Nucleotide-binding</keyword>
<dbReference type="Proteomes" id="UP000306584">
    <property type="component" value="Unassembled WGS sequence"/>
</dbReference>
<evidence type="ECO:0000313" key="9">
    <source>
        <dbReference type="Proteomes" id="UP000306584"/>
    </source>
</evidence>
<dbReference type="PANTHER" id="PTHR28629">
    <property type="entry name" value="TRIOKINASE/FMN CYCLASE"/>
    <property type="match status" value="1"/>
</dbReference>
<dbReference type="SMART" id="SM01120">
    <property type="entry name" value="Dak2"/>
    <property type="match status" value="1"/>
</dbReference>
<keyword evidence="4" id="KW-0067">ATP-binding</keyword>
<sequence>MAVVVEQTIPFASEQLDAENPTRWNTLYPLIRPSINAVETTTGQTVLVDQSLANDKYVRVAVVGRAGNFSSKLLSDIHITAIVTEAGSNQTLSSKEIAKAINEAGHQQHAGIVVLRSGKQRSMNKIEEDLLEVVVNGDLEVDHLIHLLGAATESTRSSMEKTFQVLEMFLETSTTATSTFQTGKENGQAAILHAEGDSSGYDEAREAIEKALEHVLHPHVDQNEGMTYSLHYSDVNGLSRLENYILGLEIATYLRNAGLSYRLSTSTLLHHADLARGFSISVYPVPKHYLEAQAEPTNPLADEATEGSNLTKVDSRYMKFTDQAVRGRIENGCDAVIKEEAVITRYDEIVGDGDCGYTLRDGAKQVLKFIANRDLSELPQTLSELVHDLEVNMGGTSGALYCIFLTSLSSSLAATDSVAAALAVALEQLLNYTRARLGDRTMLDCLIPFVEVLKSGGDVSKALEEAEKGVESTKNLEAKLGRSTYLDESATRGVPDPGAYGLLVLLKGMCLS</sequence>
<evidence type="ECO:0000256" key="5">
    <source>
        <dbReference type="ARBA" id="ARBA00047974"/>
    </source>
</evidence>
<dbReference type="GO" id="GO:0019563">
    <property type="term" value="P:glycerol catabolic process"/>
    <property type="evidence" value="ECO:0007669"/>
    <property type="project" value="TreeGrafter"/>
</dbReference>
<reference evidence="8 9" key="1">
    <citation type="submission" date="2018-10" db="EMBL/GenBank/DDBJ databases">
        <title>Fifty Aureobasidium pullulans genomes reveal a recombining polyextremotolerant generalist.</title>
        <authorList>
            <person name="Gostincar C."/>
            <person name="Turk M."/>
            <person name="Zajc J."/>
            <person name="Gunde-Cimerman N."/>
        </authorList>
    </citation>
    <scope>NUCLEOTIDE SEQUENCE [LARGE SCALE GENOMIC DNA]</scope>
    <source>
        <strain evidence="8 9">EXF-6604</strain>
    </source>
</reference>